<feature type="region of interest" description="Disordered" evidence="5">
    <location>
        <begin position="1"/>
        <end position="21"/>
    </location>
</feature>
<dbReference type="EMBL" id="LZKQ01000139">
    <property type="protein sequence ID" value="OBI84238.1"/>
    <property type="molecule type" value="Genomic_DNA"/>
</dbReference>
<feature type="domain" description="HTH tetR-type" evidence="6">
    <location>
        <begin position="19"/>
        <end position="79"/>
    </location>
</feature>
<dbReference type="GO" id="GO:0003700">
    <property type="term" value="F:DNA-binding transcription factor activity"/>
    <property type="evidence" value="ECO:0007669"/>
    <property type="project" value="TreeGrafter"/>
</dbReference>
<dbReference type="PANTHER" id="PTHR30055:SF234">
    <property type="entry name" value="HTH-TYPE TRANSCRIPTIONAL REGULATOR BETI"/>
    <property type="match status" value="1"/>
</dbReference>
<proteinExistence type="predicted"/>
<dbReference type="GO" id="GO:0000976">
    <property type="term" value="F:transcription cis-regulatory region binding"/>
    <property type="evidence" value="ECO:0007669"/>
    <property type="project" value="TreeGrafter"/>
</dbReference>
<evidence type="ECO:0000256" key="1">
    <source>
        <dbReference type="ARBA" id="ARBA00023015"/>
    </source>
</evidence>
<evidence type="ECO:0000256" key="2">
    <source>
        <dbReference type="ARBA" id="ARBA00023125"/>
    </source>
</evidence>
<dbReference type="PANTHER" id="PTHR30055">
    <property type="entry name" value="HTH-TYPE TRANSCRIPTIONAL REGULATOR RUTR"/>
    <property type="match status" value="1"/>
</dbReference>
<evidence type="ECO:0000313" key="8">
    <source>
        <dbReference type="Proteomes" id="UP000093795"/>
    </source>
</evidence>
<evidence type="ECO:0000313" key="7">
    <source>
        <dbReference type="EMBL" id="OBI84238.1"/>
    </source>
</evidence>
<evidence type="ECO:0000256" key="3">
    <source>
        <dbReference type="ARBA" id="ARBA00023163"/>
    </source>
</evidence>
<dbReference type="AlphaFoldDB" id="A0A1A3CC30"/>
<evidence type="ECO:0000256" key="4">
    <source>
        <dbReference type="PROSITE-ProRule" id="PRU00335"/>
    </source>
</evidence>
<organism evidence="7 8">
    <name type="scientific">Mycobacterium asiaticum</name>
    <dbReference type="NCBI Taxonomy" id="1790"/>
    <lineage>
        <taxon>Bacteria</taxon>
        <taxon>Bacillati</taxon>
        <taxon>Actinomycetota</taxon>
        <taxon>Actinomycetes</taxon>
        <taxon>Mycobacteriales</taxon>
        <taxon>Mycobacteriaceae</taxon>
        <taxon>Mycobacterium</taxon>
    </lineage>
</organism>
<keyword evidence="2 4" id="KW-0238">DNA-binding</keyword>
<keyword evidence="3" id="KW-0804">Transcription</keyword>
<dbReference type="InterPro" id="IPR050109">
    <property type="entry name" value="HTH-type_TetR-like_transc_reg"/>
</dbReference>
<keyword evidence="1" id="KW-0805">Transcription regulation</keyword>
<accession>A0A1A3CC30</accession>
<dbReference type="SUPFAM" id="SSF46689">
    <property type="entry name" value="Homeodomain-like"/>
    <property type="match status" value="1"/>
</dbReference>
<comment type="caution">
    <text evidence="7">The sequence shown here is derived from an EMBL/GenBank/DDBJ whole genome shotgun (WGS) entry which is preliminary data.</text>
</comment>
<dbReference type="InterPro" id="IPR001647">
    <property type="entry name" value="HTH_TetR"/>
</dbReference>
<dbReference type="Pfam" id="PF00440">
    <property type="entry name" value="TetR_N"/>
    <property type="match status" value="1"/>
</dbReference>
<protein>
    <submittedName>
        <fullName evidence="7">TetR family transcriptional regulator</fullName>
    </submittedName>
</protein>
<dbReference type="Proteomes" id="UP000093795">
    <property type="component" value="Unassembled WGS sequence"/>
</dbReference>
<dbReference type="Gene3D" id="1.10.357.10">
    <property type="entry name" value="Tetracycline Repressor, domain 2"/>
    <property type="match status" value="1"/>
</dbReference>
<sequence length="224" mass="24760">MRTDRRGRPRLVPSRRPGKSAKDEILDAAAESFTTIGYAATSTRRIADAVGIRQASLYHHFATKDDILDTLVTGTVEDSLQLAGELLTEAGPSALRLHTLVVADASQLIGSPWNVGALYLLPEMRAERFDAFRLRRDNLRTCYRTLSRAVIAECRGPSKSEDLPFRLVESVINQRSDDCGCPPDHPWIVAEGALRTLGFHDGFAQMRKLTAARLRRRGQSTAAC</sequence>
<gene>
    <name evidence="7" type="ORF">A9X01_19600</name>
</gene>
<name>A0A1A3CC30_MYCAS</name>
<reference evidence="7 8" key="1">
    <citation type="submission" date="2016-06" db="EMBL/GenBank/DDBJ databases">
        <authorList>
            <person name="Kjaerup R.B."/>
            <person name="Dalgaard T.S."/>
            <person name="Juul-Madsen H.R."/>
        </authorList>
    </citation>
    <scope>NUCLEOTIDE SEQUENCE [LARGE SCALE GENOMIC DNA]</scope>
    <source>
        <strain evidence="7 8">1081914.2</strain>
    </source>
</reference>
<dbReference type="PROSITE" id="PS50977">
    <property type="entry name" value="HTH_TETR_2"/>
    <property type="match status" value="1"/>
</dbReference>
<evidence type="ECO:0000259" key="6">
    <source>
        <dbReference type="PROSITE" id="PS50977"/>
    </source>
</evidence>
<dbReference type="OrthoDB" id="3766519at2"/>
<evidence type="ECO:0000256" key="5">
    <source>
        <dbReference type="SAM" id="MobiDB-lite"/>
    </source>
</evidence>
<dbReference type="PRINTS" id="PR00455">
    <property type="entry name" value="HTHTETR"/>
</dbReference>
<dbReference type="InterPro" id="IPR009057">
    <property type="entry name" value="Homeodomain-like_sf"/>
</dbReference>
<feature type="DNA-binding region" description="H-T-H motif" evidence="4">
    <location>
        <begin position="42"/>
        <end position="61"/>
    </location>
</feature>
<dbReference type="RefSeq" id="WP_065120986.1">
    <property type="nucleotide sequence ID" value="NZ_LZKQ01000139.1"/>
</dbReference>